<dbReference type="EMBL" id="BPLR01000669">
    <property type="protein sequence ID" value="GIY96525.1"/>
    <property type="molecule type" value="Genomic_DNA"/>
</dbReference>
<gene>
    <name evidence="1" type="ORF">CEXT_365601</name>
</gene>
<evidence type="ECO:0000313" key="1">
    <source>
        <dbReference type="EMBL" id="GIY96525.1"/>
    </source>
</evidence>
<dbReference type="AlphaFoldDB" id="A0AAV4XRG5"/>
<evidence type="ECO:0000313" key="2">
    <source>
        <dbReference type="Proteomes" id="UP001054945"/>
    </source>
</evidence>
<organism evidence="1 2">
    <name type="scientific">Caerostris extrusa</name>
    <name type="common">Bark spider</name>
    <name type="synonym">Caerostris bankana</name>
    <dbReference type="NCBI Taxonomy" id="172846"/>
    <lineage>
        <taxon>Eukaryota</taxon>
        <taxon>Metazoa</taxon>
        <taxon>Ecdysozoa</taxon>
        <taxon>Arthropoda</taxon>
        <taxon>Chelicerata</taxon>
        <taxon>Arachnida</taxon>
        <taxon>Araneae</taxon>
        <taxon>Araneomorphae</taxon>
        <taxon>Entelegynae</taxon>
        <taxon>Araneoidea</taxon>
        <taxon>Araneidae</taxon>
        <taxon>Caerostris</taxon>
    </lineage>
</organism>
<protein>
    <submittedName>
        <fullName evidence="1">Uncharacterized protein</fullName>
    </submittedName>
</protein>
<proteinExistence type="predicted"/>
<reference evidence="1 2" key="1">
    <citation type="submission" date="2021-06" db="EMBL/GenBank/DDBJ databases">
        <title>Caerostris extrusa draft genome.</title>
        <authorList>
            <person name="Kono N."/>
            <person name="Arakawa K."/>
        </authorList>
    </citation>
    <scope>NUCLEOTIDE SEQUENCE [LARGE SCALE GENOMIC DNA]</scope>
</reference>
<name>A0AAV4XRG5_CAEEX</name>
<dbReference type="Proteomes" id="UP001054945">
    <property type="component" value="Unassembled WGS sequence"/>
</dbReference>
<sequence length="124" mass="13980">MGTRNKEGCQIIESVHGSGEAVKRNGFDSFYEAARAIIYVAPSNEIHIARRSQSSPEVSFYDYAQSESTIRHSVIAQNRLLIFPTPEALQDILEIRRFFNPFKHSGRAPLLNNGFSKPEGMSDY</sequence>
<accession>A0AAV4XRG5</accession>
<comment type="caution">
    <text evidence="1">The sequence shown here is derived from an EMBL/GenBank/DDBJ whole genome shotgun (WGS) entry which is preliminary data.</text>
</comment>
<keyword evidence="2" id="KW-1185">Reference proteome</keyword>